<dbReference type="EMBL" id="MU032344">
    <property type="protein sequence ID" value="KAF3769538.1"/>
    <property type="molecule type" value="Genomic_DNA"/>
</dbReference>
<evidence type="ECO:0000313" key="7">
    <source>
        <dbReference type="Proteomes" id="UP000803844"/>
    </source>
</evidence>
<keyword evidence="7" id="KW-1185">Reference proteome</keyword>
<dbReference type="Proteomes" id="UP000803844">
    <property type="component" value="Unassembled WGS sequence"/>
</dbReference>
<evidence type="ECO:0000313" key="6">
    <source>
        <dbReference type="EMBL" id="KAF3769538.1"/>
    </source>
</evidence>
<evidence type="ECO:0000256" key="2">
    <source>
        <dbReference type="ARBA" id="ARBA00022630"/>
    </source>
</evidence>
<dbReference type="InterPro" id="IPR020946">
    <property type="entry name" value="Flavin_mOase-like"/>
</dbReference>
<dbReference type="GO" id="GO:0004499">
    <property type="term" value="F:N,N-dimethylaniline monooxygenase activity"/>
    <property type="evidence" value="ECO:0007669"/>
    <property type="project" value="InterPro"/>
</dbReference>
<dbReference type="AlphaFoldDB" id="A0A9P4YAM2"/>
<comment type="caution">
    <text evidence="6">The sequence shown here is derived from an EMBL/GenBank/DDBJ whole genome shotgun (WGS) entry which is preliminary data.</text>
</comment>
<keyword evidence="4" id="KW-0560">Oxidoreductase</keyword>
<dbReference type="PRINTS" id="PR00368">
    <property type="entry name" value="FADPNR"/>
</dbReference>
<dbReference type="GeneID" id="63835210"/>
<reference evidence="6" key="1">
    <citation type="journal article" date="2020" name="Phytopathology">
        <title>Genome sequence of the chestnut blight fungus Cryphonectria parasitica EP155: A fundamental resource for an archetypical invasive plant pathogen.</title>
        <authorList>
            <person name="Crouch J.A."/>
            <person name="Dawe A."/>
            <person name="Aerts A."/>
            <person name="Barry K."/>
            <person name="Churchill A.C.L."/>
            <person name="Grimwood J."/>
            <person name="Hillman B."/>
            <person name="Milgroom M.G."/>
            <person name="Pangilinan J."/>
            <person name="Smith M."/>
            <person name="Salamov A."/>
            <person name="Schmutz J."/>
            <person name="Yadav J."/>
            <person name="Grigoriev I.V."/>
            <person name="Nuss D."/>
        </authorList>
    </citation>
    <scope>NUCLEOTIDE SEQUENCE</scope>
    <source>
        <strain evidence="6">EP155</strain>
    </source>
</reference>
<organism evidence="6 7">
    <name type="scientific">Cryphonectria parasitica (strain ATCC 38755 / EP155)</name>
    <dbReference type="NCBI Taxonomy" id="660469"/>
    <lineage>
        <taxon>Eukaryota</taxon>
        <taxon>Fungi</taxon>
        <taxon>Dikarya</taxon>
        <taxon>Ascomycota</taxon>
        <taxon>Pezizomycotina</taxon>
        <taxon>Sordariomycetes</taxon>
        <taxon>Sordariomycetidae</taxon>
        <taxon>Diaporthales</taxon>
        <taxon>Cryphonectriaceae</taxon>
        <taxon>Cryphonectria-Endothia species complex</taxon>
        <taxon>Cryphonectria</taxon>
    </lineage>
</organism>
<keyword evidence="3" id="KW-0274">FAD</keyword>
<dbReference type="RefSeq" id="XP_040780499.1">
    <property type="nucleotide sequence ID" value="XM_040918081.1"/>
</dbReference>
<dbReference type="Pfam" id="PF13450">
    <property type="entry name" value="NAD_binding_8"/>
    <property type="match status" value="1"/>
</dbReference>
<dbReference type="PANTHER" id="PTHR43872:SF1">
    <property type="entry name" value="MONOOXYGENASE, PUTATIVE (AFU_ORTHOLOGUE AFUA_8G02570)-RELATED"/>
    <property type="match status" value="1"/>
</dbReference>
<dbReference type="SUPFAM" id="SSF51905">
    <property type="entry name" value="FAD/NAD(P)-binding domain"/>
    <property type="match status" value="2"/>
</dbReference>
<dbReference type="Gene3D" id="3.50.50.60">
    <property type="entry name" value="FAD/NAD(P)-binding domain"/>
    <property type="match status" value="2"/>
</dbReference>
<dbReference type="InterPro" id="IPR051820">
    <property type="entry name" value="FAD-binding_MO"/>
</dbReference>
<dbReference type="InterPro" id="IPR036188">
    <property type="entry name" value="FAD/NAD-bd_sf"/>
</dbReference>
<dbReference type="Pfam" id="PF00743">
    <property type="entry name" value="FMO-like"/>
    <property type="match status" value="1"/>
</dbReference>
<dbReference type="OrthoDB" id="66881at2759"/>
<dbReference type="GO" id="GO:0050661">
    <property type="term" value="F:NADP binding"/>
    <property type="evidence" value="ECO:0007669"/>
    <property type="project" value="InterPro"/>
</dbReference>
<keyword evidence="5" id="KW-0503">Monooxygenase</keyword>
<evidence type="ECO:0000256" key="1">
    <source>
        <dbReference type="ARBA" id="ARBA00001974"/>
    </source>
</evidence>
<gene>
    <name evidence="6" type="ORF">M406DRAFT_270467</name>
</gene>
<sequence>MGSSSTSVNSYDIIIIGGGLAGINCAYRLQSRVPDAKFAILEARDDIGGTWEIFKYPGIRSDSDLHTYGFAWEPWPYSTPIAEGELILSYFHQCVEKYDLRKYMSFRHKVTGCDWSSEAKKWTLAVDNDGQRKVYEASFVVLGTGYYDYENPLPAVIPGLENFKGKIVHPQAWPTDYDFSEKEVVVVGSGATAITLIPNLAPRTKHVTMLQRSPTWIAAITNRAPFDGHWLLSSLIPRRLKAWLNWLYFAIVPFYRVRLCQRYPQLARKALLKQAGERLPADISTDPHFTPRYNPWEQRLCLSPEGDFFECLHGRDGKPAKAGVVTATIETVTEDGILCSNGQKLNADVIITATGLKIRFGGGVPLRVDGELVSHPEHIIWEGCMMNDVPNLMYMVGYAWASWTLGVDNTAILLCRLWKDMKKRGRQVAVPKFPQGTVIAEEDKKSWLELTSTYIKKDRTSPLNLKDGKGPWKARGNVWLDWLQARFGSVSRALALS</sequence>
<dbReference type="GO" id="GO:0050660">
    <property type="term" value="F:flavin adenine dinucleotide binding"/>
    <property type="evidence" value="ECO:0007669"/>
    <property type="project" value="InterPro"/>
</dbReference>
<name>A0A9P4YAM2_CRYP1</name>
<keyword evidence="2" id="KW-0285">Flavoprotein</keyword>
<evidence type="ECO:0000256" key="5">
    <source>
        <dbReference type="ARBA" id="ARBA00023033"/>
    </source>
</evidence>
<evidence type="ECO:0000256" key="4">
    <source>
        <dbReference type="ARBA" id="ARBA00023002"/>
    </source>
</evidence>
<protein>
    <submittedName>
        <fullName evidence="6">FAD/NAD(P)-binding domain-containing protein</fullName>
    </submittedName>
</protein>
<dbReference type="PANTHER" id="PTHR43872">
    <property type="entry name" value="MONOOXYGENASE, PUTATIVE (AFU_ORTHOLOGUE AFUA_8G02570)-RELATED"/>
    <property type="match status" value="1"/>
</dbReference>
<evidence type="ECO:0000256" key="3">
    <source>
        <dbReference type="ARBA" id="ARBA00022827"/>
    </source>
</evidence>
<accession>A0A9P4YAM2</accession>
<comment type="cofactor">
    <cofactor evidence="1">
        <name>FAD</name>
        <dbReference type="ChEBI" id="CHEBI:57692"/>
    </cofactor>
</comment>
<proteinExistence type="predicted"/>